<evidence type="ECO:0000256" key="1">
    <source>
        <dbReference type="SAM" id="Phobius"/>
    </source>
</evidence>
<gene>
    <name evidence="2" type="ORF">AVCANL283_00840</name>
</gene>
<keyword evidence="3" id="KW-1185">Reference proteome</keyword>
<comment type="caution">
    <text evidence="2">The sequence shown here is derived from an EMBL/GenBank/DDBJ whole genome shotgun (WGS) entry which is preliminary data.</text>
</comment>
<sequence>MQIPSVHISFDLHHVSWKFNEQFSLNLINDYDENENLKLDENELKIIEEKLLSYLKPRKYLMQLSYYDLPFGYSKELDFKVENVKVSFDGLLKLDYDIIYNFTPQNQRVLNLNFEDNEGFFNFAFIENKIVNKDFNVIENYNLNAAFYEFSTENKIVKNTKSFSQNIAYLLNAFLELLLKHLRQLSILVYPIAFAYGFFHALMPGHSKLLCAALFLNSKKSAAIFSLKIAFFHLFNAFIYAFIFTSLNYLKLNIISSLFVCLLALFLIFMKIKKIKISKISKTNNIKKFYTKHTQSKILNIIKKESVIDSFYAFVLSLLPCPGLIFVIALVSSFGKIAFFAAILIALGMALAIFLSAFYAKKINISNKYQLVFLLLVFIISLIVFIGEL</sequence>
<feature type="transmembrane region" description="Helical" evidence="1">
    <location>
        <begin position="185"/>
        <end position="202"/>
    </location>
</feature>
<feature type="transmembrane region" description="Helical" evidence="1">
    <location>
        <begin position="371"/>
        <end position="387"/>
    </location>
</feature>
<keyword evidence="1" id="KW-0812">Transmembrane</keyword>
<keyword evidence="1" id="KW-0472">Membrane</keyword>
<evidence type="ECO:0000313" key="3">
    <source>
        <dbReference type="Proteomes" id="UP000786183"/>
    </source>
</evidence>
<feature type="transmembrane region" description="Helical" evidence="1">
    <location>
        <begin position="337"/>
        <end position="359"/>
    </location>
</feature>
<name>A0ABS7WRM2_9BACT</name>
<protein>
    <submittedName>
        <fullName evidence="2">DUF1007 family protein</fullName>
    </submittedName>
</protein>
<dbReference type="Proteomes" id="UP000786183">
    <property type="component" value="Unassembled WGS sequence"/>
</dbReference>
<dbReference type="EMBL" id="JACGBB010000001">
    <property type="protein sequence ID" value="MBZ7986660.1"/>
    <property type="molecule type" value="Genomic_DNA"/>
</dbReference>
<keyword evidence="1" id="KW-1133">Transmembrane helix</keyword>
<feature type="transmembrane region" description="Helical" evidence="1">
    <location>
        <begin position="222"/>
        <end position="243"/>
    </location>
</feature>
<evidence type="ECO:0000313" key="2">
    <source>
        <dbReference type="EMBL" id="MBZ7986660.1"/>
    </source>
</evidence>
<proteinExistence type="predicted"/>
<accession>A0ABS7WRM2</accession>
<reference evidence="2 3" key="1">
    <citation type="submission" date="2020-07" db="EMBL/GenBank/DDBJ databases">
        <title>Transfer of Campylobacter canadensis to the novel genus Avispirillum gen. nov., that also includes two novel species recovered from migratory waterfowl: Avispirillum anseris sp. nov. and Avispirillum brantae sp. nov.</title>
        <authorList>
            <person name="Miller W.G."/>
            <person name="Chapman M.H."/>
            <person name="Yee E."/>
            <person name="Inglis G.D."/>
        </authorList>
    </citation>
    <scope>NUCLEOTIDE SEQUENCE [LARGE SCALE GENOMIC DNA]</scope>
    <source>
        <strain evidence="2 3">L283</strain>
    </source>
</reference>
<dbReference type="PANTHER" id="PTHR40659">
    <property type="entry name" value="NICKEL/COBALT EFFLUX SYSTEM RCNA"/>
    <property type="match status" value="1"/>
</dbReference>
<feature type="transmembrane region" description="Helical" evidence="1">
    <location>
        <begin position="311"/>
        <end position="331"/>
    </location>
</feature>
<organism evidence="2 3">
    <name type="scientific">Campylobacter canadensis</name>
    <dbReference type="NCBI Taxonomy" id="449520"/>
    <lineage>
        <taxon>Bacteria</taxon>
        <taxon>Pseudomonadati</taxon>
        <taxon>Campylobacterota</taxon>
        <taxon>Epsilonproteobacteria</taxon>
        <taxon>Campylobacterales</taxon>
        <taxon>Campylobacteraceae</taxon>
        <taxon>Campylobacter</taxon>
    </lineage>
</organism>
<dbReference type="RefSeq" id="WP_172232546.1">
    <property type="nucleotide sequence ID" value="NZ_CP035946.1"/>
</dbReference>
<dbReference type="InterPro" id="IPR051224">
    <property type="entry name" value="NiCoT_RcnA"/>
</dbReference>
<dbReference type="PANTHER" id="PTHR40659:SF1">
    <property type="entry name" value="NICKEL_COBALT EFFLUX SYSTEM RCNA"/>
    <property type="match status" value="1"/>
</dbReference>
<feature type="transmembrane region" description="Helical" evidence="1">
    <location>
        <begin position="249"/>
        <end position="269"/>
    </location>
</feature>